<feature type="transmembrane region" description="Helical" evidence="1">
    <location>
        <begin position="143"/>
        <end position="164"/>
    </location>
</feature>
<sequence>MNGLIYYVAAAVLWTGLAAQIPDLRRHRRDRLKWTFCAVIFLSGLSFLLGAPPTVAIVNSATGITNMAAALTYGTVTAFSAASLILIVQWRDSDFRTARAWLFSYVAVILAQSILFALGNTPVERREDFDTYYASTPFIREMIVLYLTAHVVAALTTTVLCWRWTRQVKRWTRASMVLLVMGWLFTSAYSIVKFAALSAHWLGLSWDGLSTRIAPLIALGACLTSAGYILPVIGPRIDSALAYVRLRPLFRLLATPTCTPCSGAPPSWRTIGDVGLRLTTRETAIRDGLGRLAGHLDDQVRQHAYREALAAGSSSAAAEAIGTAAMIAVAVLAEAPSPARASGTIAIAVGDIDIVVPKSGYVPRSSTGPRILDTGQLSLLSLSRAVRTPIVDAAVQSRRSRVRQH</sequence>
<keyword evidence="1" id="KW-1133">Transmembrane helix</keyword>
<dbReference type="InterPro" id="IPR046675">
    <property type="entry name" value="DUF6545"/>
</dbReference>
<dbReference type="EMBL" id="CP109546">
    <property type="protein sequence ID" value="WTZ07816.1"/>
    <property type="molecule type" value="Genomic_DNA"/>
</dbReference>
<dbReference type="NCBIfam" id="NF042915">
    <property type="entry name" value="MAB_1171c_fam"/>
    <property type="match status" value="1"/>
</dbReference>
<feature type="transmembrane region" description="Helical" evidence="1">
    <location>
        <begin position="100"/>
        <end position="123"/>
    </location>
</feature>
<dbReference type="AlphaFoldDB" id="A0AAU3HS21"/>
<feature type="transmembrane region" description="Helical" evidence="1">
    <location>
        <begin position="176"/>
        <end position="201"/>
    </location>
</feature>
<gene>
    <name evidence="3" type="ORF">OG699_07300</name>
</gene>
<protein>
    <recommendedName>
        <fullName evidence="2">DUF6545 domain-containing protein</fullName>
    </recommendedName>
</protein>
<dbReference type="InterPro" id="IPR050039">
    <property type="entry name" value="MAB_1171c-like"/>
</dbReference>
<evidence type="ECO:0000259" key="2">
    <source>
        <dbReference type="Pfam" id="PF20182"/>
    </source>
</evidence>
<evidence type="ECO:0000313" key="3">
    <source>
        <dbReference type="EMBL" id="WTZ07816.1"/>
    </source>
</evidence>
<dbReference type="Pfam" id="PF20182">
    <property type="entry name" value="DUF6545"/>
    <property type="match status" value="1"/>
</dbReference>
<feature type="transmembrane region" description="Helical" evidence="1">
    <location>
        <begin position="6"/>
        <end position="24"/>
    </location>
</feature>
<accession>A0AAU3HS21</accession>
<evidence type="ECO:0000256" key="1">
    <source>
        <dbReference type="SAM" id="Phobius"/>
    </source>
</evidence>
<organism evidence="3">
    <name type="scientific">Streptomyces sp. NBC_01393</name>
    <dbReference type="NCBI Taxonomy" id="2903851"/>
    <lineage>
        <taxon>Bacteria</taxon>
        <taxon>Bacillati</taxon>
        <taxon>Actinomycetota</taxon>
        <taxon>Actinomycetes</taxon>
        <taxon>Kitasatosporales</taxon>
        <taxon>Streptomycetaceae</taxon>
        <taxon>Streptomyces</taxon>
    </lineage>
</organism>
<reference evidence="3" key="1">
    <citation type="submission" date="2022-10" db="EMBL/GenBank/DDBJ databases">
        <title>The complete genomes of actinobacterial strains from the NBC collection.</title>
        <authorList>
            <person name="Joergensen T.S."/>
            <person name="Alvarez Arevalo M."/>
            <person name="Sterndorff E.B."/>
            <person name="Faurdal D."/>
            <person name="Vuksanovic O."/>
            <person name="Mourched A.-S."/>
            <person name="Charusanti P."/>
            <person name="Shaw S."/>
            <person name="Blin K."/>
            <person name="Weber T."/>
        </authorList>
    </citation>
    <scope>NUCLEOTIDE SEQUENCE</scope>
    <source>
        <strain evidence="3">NBC_01393</strain>
    </source>
</reference>
<keyword evidence="1" id="KW-0812">Transmembrane</keyword>
<keyword evidence="1" id="KW-0472">Membrane</keyword>
<feature type="transmembrane region" description="Helical" evidence="1">
    <location>
        <begin position="36"/>
        <end position="58"/>
    </location>
</feature>
<feature type="domain" description="DUF6545" evidence="2">
    <location>
        <begin position="241"/>
        <end position="338"/>
    </location>
</feature>
<proteinExistence type="predicted"/>
<feature type="transmembrane region" description="Helical" evidence="1">
    <location>
        <begin position="70"/>
        <end position="88"/>
    </location>
</feature>
<feature type="transmembrane region" description="Helical" evidence="1">
    <location>
        <begin position="213"/>
        <end position="233"/>
    </location>
</feature>
<name>A0AAU3HS21_9ACTN</name>